<dbReference type="InterPro" id="IPR017850">
    <property type="entry name" value="Alkaline_phosphatase_core_sf"/>
</dbReference>
<keyword evidence="4" id="KW-0106">Calcium</keyword>
<dbReference type="InterPro" id="IPR024607">
    <property type="entry name" value="Sulfatase_CS"/>
</dbReference>
<dbReference type="Pfam" id="PF00884">
    <property type="entry name" value="Sulfatase"/>
    <property type="match status" value="1"/>
</dbReference>
<dbReference type="Proteomes" id="UP000291485">
    <property type="component" value="Unassembled WGS sequence"/>
</dbReference>
<feature type="chain" id="PRO_5020568119" evidence="5">
    <location>
        <begin position="27"/>
        <end position="463"/>
    </location>
</feature>
<dbReference type="InterPro" id="IPR000917">
    <property type="entry name" value="Sulfatase_N"/>
</dbReference>
<name>A0A4R0NVQ4_9SPHI</name>
<evidence type="ECO:0000256" key="5">
    <source>
        <dbReference type="SAM" id="SignalP"/>
    </source>
</evidence>
<evidence type="ECO:0000256" key="3">
    <source>
        <dbReference type="ARBA" id="ARBA00022801"/>
    </source>
</evidence>
<sequence>MLKLNISSIILIAALLINHSAAVAQAKSDTKAQQPNIIIILTDDMGFSDIGAFGGKFVPTPNLDRLAEGGLKLSQYYSAAPICSPSRVSLLTGMYPARWNFSTYLDNRKHNREAEQADFLDTSAPTIAKFFKAAGYATGHFGKWHMGGGRDVKNAPGFEEYGFDAHSSTYESPDPDKALTSTDWIWSEKDSVKRWDRTKYFVDKTLEFMAKSQGKPCFINLWPDDVHTPWVPRTEKEYTGKFPMNPQEEAAFKGVLKEYDVQIGRLLDGLKKMGADKNTIIIFTSDNGPLPSFRGTRALGLRGTKLSLYEGGTRIPFIISWAGHTPVNKIDEKSEVNSTDLLPSLAKMAGITLPSSFKGDGMDRSAIFYGKPGPREKEMFWEYGRNNIAFKYPKEPDKSPNLAVRDGDWKLLMNNDGTDVQLYNISKDKKESVNVANANPKLTNELKDKLMVWWNSLPKLGSK</sequence>
<dbReference type="GO" id="GO:0004065">
    <property type="term" value="F:arylsulfatase activity"/>
    <property type="evidence" value="ECO:0007669"/>
    <property type="project" value="TreeGrafter"/>
</dbReference>
<feature type="domain" description="Sulfatase N-terminal" evidence="6">
    <location>
        <begin position="35"/>
        <end position="351"/>
    </location>
</feature>
<evidence type="ECO:0000313" key="7">
    <source>
        <dbReference type="EMBL" id="TCD05592.1"/>
    </source>
</evidence>
<evidence type="ECO:0000313" key="8">
    <source>
        <dbReference type="Proteomes" id="UP000291485"/>
    </source>
</evidence>
<comment type="caution">
    <text evidence="7">The sequence shown here is derived from an EMBL/GenBank/DDBJ whole genome shotgun (WGS) entry which is preliminary data.</text>
</comment>
<gene>
    <name evidence="7" type="ORF">EZ449_15995</name>
</gene>
<comment type="similarity">
    <text evidence="1">Belongs to the sulfatase family.</text>
</comment>
<proteinExistence type="inferred from homology"/>
<dbReference type="PROSITE" id="PS00523">
    <property type="entry name" value="SULFATASE_1"/>
    <property type="match status" value="1"/>
</dbReference>
<dbReference type="InterPro" id="IPR050738">
    <property type="entry name" value="Sulfatase"/>
</dbReference>
<dbReference type="RefSeq" id="WP_131560651.1">
    <property type="nucleotide sequence ID" value="NZ_SJSN01000013.1"/>
</dbReference>
<feature type="signal peptide" evidence="5">
    <location>
        <begin position="1"/>
        <end position="26"/>
    </location>
</feature>
<dbReference type="EMBL" id="SJSN01000013">
    <property type="protein sequence ID" value="TCD05592.1"/>
    <property type="molecule type" value="Genomic_DNA"/>
</dbReference>
<dbReference type="SUPFAM" id="SSF53649">
    <property type="entry name" value="Alkaline phosphatase-like"/>
    <property type="match status" value="1"/>
</dbReference>
<keyword evidence="8" id="KW-1185">Reference proteome</keyword>
<dbReference type="AlphaFoldDB" id="A0A4R0NVQ4"/>
<organism evidence="7 8">
    <name type="scientific">Pedobacter frigidisoli</name>
    <dbReference type="NCBI Taxonomy" id="2530455"/>
    <lineage>
        <taxon>Bacteria</taxon>
        <taxon>Pseudomonadati</taxon>
        <taxon>Bacteroidota</taxon>
        <taxon>Sphingobacteriia</taxon>
        <taxon>Sphingobacteriales</taxon>
        <taxon>Sphingobacteriaceae</taxon>
        <taxon>Pedobacter</taxon>
    </lineage>
</organism>
<protein>
    <submittedName>
        <fullName evidence="7">DUF229 domain-containing protein</fullName>
    </submittedName>
</protein>
<evidence type="ECO:0000259" key="6">
    <source>
        <dbReference type="Pfam" id="PF00884"/>
    </source>
</evidence>
<dbReference type="GO" id="GO:0046872">
    <property type="term" value="F:metal ion binding"/>
    <property type="evidence" value="ECO:0007669"/>
    <property type="project" value="UniProtKB-KW"/>
</dbReference>
<keyword evidence="5" id="KW-0732">Signal</keyword>
<evidence type="ECO:0000256" key="2">
    <source>
        <dbReference type="ARBA" id="ARBA00022723"/>
    </source>
</evidence>
<keyword evidence="3" id="KW-0378">Hydrolase</keyword>
<dbReference type="PANTHER" id="PTHR42693:SF33">
    <property type="entry name" value="ARYLSULFATASE"/>
    <property type="match status" value="1"/>
</dbReference>
<dbReference type="PANTHER" id="PTHR42693">
    <property type="entry name" value="ARYLSULFATASE FAMILY MEMBER"/>
    <property type="match status" value="1"/>
</dbReference>
<evidence type="ECO:0000256" key="4">
    <source>
        <dbReference type="ARBA" id="ARBA00022837"/>
    </source>
</evidence>
<dbReference type="OrthoDB" id="9764377at2"/>
<keyword evidence="2" id="KW-0479">Metal-binding</keyword>
<reference evidence="7 8" key="1">
    <citation type="submission" date="2019-02" db="EMBL/GenBank/DDBJ databases">
        <title>Pedobacter sp. RP-3-11 sp. nov., isolated from Arctic soil.</title>
        <authorList>
            <person name="Dahal R.H."/>
        </authorList>
    </citation>
    <scope>NUCLEOTIDE SEQUENCE [LARGE SCALE GENOMIC DNA]</scope>
    <source>
        <strain evidence="7 8">RP-3-11</strain>
    </source>
</reference>
<evidence type="ECO:0000256" key="1">
    <source>
        <dbReference type="ARBA" id="ARBA00008779"/>
    </source>
</evidence>
<accession>A0A4R0NVQ4</accession>
<dbReference type="Gene3D" id="3.40.720.10">
    <property type="entry name" value="Alkaline Phosphatase, subunit A"/>
    <property type="match status" value="1"/>
</dbReference>
<dbReference type="Gene3D" id="3.30.1120.10">
    <property type="match status" value="1"/>
</dbReference>